<dbReference type="PANTHER" id="PTHR16675:SF277">
    <property type="entry name" value="HLA CLASS II HISTOCOMPATIBILITY ANTIGEN, DP BETA 1 CHAIN-LIKE [PROVISIONAL]"/>
    <property type="match status" value="1"/>
</dbReference>
<keyword evidence="2" id="KW-0812">Transmembrane</keyword>
<reference evidence="4" key="1">
    <citation type="submission" date="2021-09" db="EMBL/GenBank/DDBJ databases">
        <title>The genome of Mauremys mutica provides insights into the evolution of semi-aquatic lifestyle.</title>
        <authorList>
            <person name="Gong S."/>
            <person name="Gao Y."/>
        </authorList>
    </citation>
    <scope>NUCLEOTIDE SEQUENCE</scope>
    <source>
        <strain evidence="4">MM-2020</strain>
        <tissue evidence="4">Muscle</tissue>
    </source>
</reference>
<evidence type="ECO:0000256" key="1">
    <source>
        <dbReference type="ARBA" id="ARBA00023180"/>
    </source>
</evidence>
<feature type="transmembrane region" description="Helical" evidence="2">
    <location>
        <begin position="383"/>
        <end position="403"/>
    </location>
</feature>
<protein>
    <recommendedName>
        <fullName evidence="3">Ig-like domain-containing protein</fullName>
    </recommendedName>
</protein>
<keyword evidence="1" id="KW-0325">Glycoprotein</keyword>
<feature type="domain" description="Ig-like" evidence="3">
    <location>
        <begin position="284"/>
        <end position="371"/>
    </location>
</feature>
<dbReference type="InterPro" id="IPR011162">
    <property type="entry name" value="MHC_I/II-like_Ag-recog"/>
</dbReference>
<dbReference type="EMBL" id="JAHDVG010000467">
    <property type="protein sequence ID" value="KAH1182074.1"/>
    <property type="molecule type" value="Genomic_DNA"/>
</dbReference>
<comment type="caution">
    <text evidence="4">The sequence shown here is derived from an EMBL/GenBank/DDBJ whole genome shotgun (WGS) entry which is preliminary data.</text>
</comment>
<dbReference type="SUPFAM" id="SSF54452">
    <property type="entry name" value="MHC antigen-recognition domain"/>
    <property type="match status" value="1"/>
</dbReference>
<accession>A0A9D3XK55</accession>
<keyword evidence="5" id="KW-1185">Reference proteome</keyword>
<name>A0A9D3XK55_9SAUR</name>
<dbReference type="InterPro" id="IPR011161">
    <property type="entry name" value="MHC_I-like_Ag-recog"/>
</dbReference>
<dbReference type="Pfam" id="PF00129">
    <property type="entry name" value="MHC_I"/>
    <property type="match status" value="1"/>
</dbReference>
<dbReference type="Gene3D" id="2.60.40.10">
    <property type="entry name" value="Immunoglobulins"/>
    <property type="match status" value="1"/>
</dbReference>
<dbReference type="InterPro" id="IPR050208">
    <property type="entry name" value="MHC_class-I_related"/>
</dbReference>
<dbReference type="AlphaFoldDB" id="A0A9D3XK55"/>
<dbReference type="InterPro" id="IPR037055">
    <property type="entry name" value="MHC_I-like_Ag-recog_sf"/>
</dbReference>
<proteinExistence type="predicted"/>
<dbReference type="InterPro" id="IPR013783">
    <property type="entry name" value="Ig-like_fold"/>
</dbReference>
<dbReference type="PANTHER" id="PTHR16675">
    <property type="entry name" value="MHC CLASS I-RELATED"/>
    <property type="match status" value="1"/>
</dbReference>
<dbReference type="Proteomes" id="UP000827986">
    <property type="component" value="Unassembled WGS sequence"/>
</dbReference>
<dbReference type="Gene3D" id="3.30.500.10">
    <property type="entry name" value="MHC class I-like antigen recognition-like"/>
    <property type="match status" value="1"/>
</dbReference>
<keyword evidence="2" id="KW-1133">Transmembrane helix</keyword>
<dbReference type="InterPro" id="IPR003597">
    <property type="entry name" value="Ig_C1-set"/>
</dbReference>
<dbReference type="GO" id="GO:0005615">
    <property type="term" value="C:extracellular space"/>
    <property type="evidence" value="ECO:0007669"/>
    <property type="project" value="TreeGrafter"/>
</dbReference>
<organism evidence="4 5">
    <name type="scientific">Mauremys mutica</name>
    <name type="common">yellowpond turtle</name>
    <dbReference type="NCBI Taxonomy" id="74926"/>
    <lineage>
        <taxon>Eukaryota</taxon>
        <taxon>Metazoa</taxon>
        <taxon>Chordata</taxon>
        <taxon>Craniata</taxon>
        <taxon>Vertebrata</taxon>
        <taxon>Euteleostomi</taxon>
        <taxon>Archelosauria</taxon>
        <taxon>Testudinata</taxon>
        <taxon>Testudines</taxon>
        <taxon>Cryptodira</taxon>
        <taxon>Durocryptodira</taxon>
        <taxon>Testudinoidea</taxon>
        <taxon>Geoemydidae</taxon>
        <taxon>Geoemydinae</taxon>
        <taxon>Mauremys</taxon>
    </lineage>
</organism>
<gene>
    <name evidence="4" type="ORF">KIL84_009828</name>
</gene>
<sequence length="446" mass="48232">MSDASPTPPPAPSLAGRGWTGGSMSVCGPGFPRRCFLSQRQRAWCRQGAALVSPALGVPAPSLTPQSCHPIPSSLMAPGGAHPALVSAWLLFLCSVVSAGVHRFTHSQIILPRAAPGLPKRQSLLQVNGLALSAYDSSSRRMMPRNGYMQGDQETHQFWSVSTARCMFWDPWVETEYQALVRVVNTSSPKAEPYYMQVVQSCELDEASGAVRAVTRYALNGEDVLQYHGDQNRWFSVHPAAWRVAERWNRERETLAGINAHTPQQCGTFIRITAPFTMQTTAQPTVHVSLVQGTRGRPRRLLCHVTGFYPRDIEVTWEQGDRGALREQRTSGIRPNGDPSFQIRVSIELGLGEHVCVVRHVSLGGAPLRITWDPQARGQAGSLGVLAGCVLAALGAAALSWYLRGRAGRSEGLYRPAQAQPGALDSALAKPGDTLATSLSCPGVTA</sequence>
<keyword evidence="2" id="KW-0472">Membrane</keyword>
<dbReference type="InterPro" id="IPR036179">
    <property type="entry name" value="Ig-like_dom_sf"/>
</dbReference>
<dbReference type="PROSITE" id="PS50835">
    <property type="entry name" value="IG_LIKE"/>
    <property type="match status" value="1"/>
</dbReference>
<dbReference type="GO" id="GO:0006955">
    <property type="term" value="P:immune response"/>
    <property type="evidence" value="ECO:0007669"/>
    <property type="project" value="TreeGrafter"/>
</dbReference>
<dbReference type="GO" id="GO:0009897">
    <property type="term" value="C:external side of plasma membrane"/>
    <property type="evidence" value="ECO:0007669"/>
    <property type="project" value="TreeGrafter"/>
</dbReference>
<evidence type="ECO:0000313" key="5">
    <source>
        <dbReference type="Proteomes" id="UP000827986"/>
    </source>
</evidence>
<dbReference type="Pfam" id="PF07654">
    <property type="entry name" value="C1-set"/>
    <property type="match status" value="1"/>
</dbReference>
<dbReference type="SMART" id="SM00407">
    <property type="entry name" value="IGc1"/>
    <property type="match status" value="1"/>
</dbReference>
<evidence type="ECO:0000313" key="4">
    <source>
        <dbReference type="EMBL" id="KAH1182074.1"/>
    </source>
</evidence>
<dbReference type="SUPFAM" id="SSF48726">
    <property type="entry name" value="Immunoglobulin"/>
    <property type="match status" value="1"/>
</dbReference>
<dbReference type="InterPro" id="IPR007110">
    <property type="entry name" value="Ig-like_dom"/>
</dbReference>
<evidence type="ECO:0000256" key="2">
    <source>
        <dbReference type="SAM" id="Phobius"/>
    </source>
</evidence>
<evidence type="ECO:0000259" key="3">
    <source>
        <dbReference type="PROSITE" id="PS50835"/>
    </source>
</evidence>